<dbReference type="EMBL" id="BSYO01000038">
    <property type="protein sequence ID" value="GMH30290.1"/>
    <property type="molecule type" value="Genomic_DNA"/>
</dbReference>
<dbReference type="Proteomes" id="UP001279734">
    <property type="component" value="Unassembled WGS sequence"/>
</dbReference>
<name>A0AAD3TI23_NEPGR</name>
<feature type="compositionally biased region" description="Pro residues" evidence="1">
    <location>
        <begin position="175"/>
        <end position="186"/>
    </location>
</feature>
<feature type="region of interest" description="Disordered" evidence="1">
    <location>
        <begin position="44"/>
        <end position="63"/>
    </location>
</feature>
<dbReference type="AlphaFoldDB" id="A0AAD3TI23"/>
<evidence type="ECO:0000313" key="3">
    <source>
        <dbReference type="Proteomes" id="UP001279734"/>
    </source>
</evidence>
<comment type="caution">
    <text evidence="2">The sequence shown here is derived from an EMBL/GenBank/DDBJ whole genome shotgun (WGS) entry which is preliminary data.</text>
</comment>
<evidence type="ECO:0000256" key="1">
    <source>
        <dbReference type="SAM" id="MobiDB-lite"/>
    </source>
</evidence>
<reference evidence="2" key="1">
    <citation type="submission" date="2023-05" db="EMBL/GenBank/DDBJ databases">
        <title>Nepenthes gracilis genome sequencing.</title>
        <authorList>
            <person name="Fukushima K."/>
        </authorList>
    </citation>
    <scope>NUCLEOTIDE SEQUENCE</scope>
    <source>
        <strain evidence="2">SING2019-196</strain>
    </source>
</reference>
<sequence>MAPEPSARASAPVSLSSPDSNFPPLSVSPLRCPRRPLSRFLVARAPPGIPGSQMPVGSRGLSEAPSLAVSGPLDGFDHFEVDDSKLHGGPLVCSSPSNHSAHDLDGLTDDKIANNSFQMGSSHNIDIEVTVGIPLGLSGSQMDHQLPHSSSRCHLAKQPRPSGSAQRAHKLPPSHGVPPKAPSPLKEPPKPPEDIRTIIVQADPDPSCLDCSVTGANANGWLLSSNCPADNRLSPCLVNFDIRIVPRGNLAPQLPSGSVDPPSGDHLIEHQVPHPPASGCSPPSHAAVSQQEDTSRPSEERLSCISSDVGSSSITTQFAQAECIVHVKYDSVMLASLIPHQQCCCLCRLAATTLLLAEWWCAAVSLDWFSFRGADVVPCCGWKMCRP</sequence>
<evidence type="ECO:0000313" key="2">
    <source>
        <dbReference type="EMBL" id="GMH30290.1"/>
    </source>
</evidence>
<gene>
    <name evidence="2" type="ORF">Nepgr_032133</name>
</gene>
<organism evidence="2 3">
    <name type="scientific">Nepenthes gracilis</name>
    <name type="common">Slender pitcher plant</name>
    <dbReference type="NCBI Taxonomy" id="150966"/>
    <lineage>
        <taxon>Eukaryota</taxon>
        <taxon>Viridiplantae</taxon>
        <taxon>Streptophyta</taxon>
        <taxon>Embryophyta</taxon>
        <taxon>Tracheophyta</taxon>
        <taxon>Spermatophyta</taxon>
        <taxon>Magnoliopsida</taxon>
        <taxon>eudicotyledons</taxon>
        <taxon>Gunneridae</taxon>
        <taxon>Pentapetalae</taxon>
        <taxon>Caryophyllales</taxon>
        <taxon>Nepenthaceae</taxon>
        <taxon>Nepenthes</taxon>
    </lineage>
</organism>
<feature type="region of interest" description="Disordered" evidence="1">
    <location>
        <begin position="253"/>
        <end position="298"/>
    </location>
</feature>
<accession>A0AAD3TI23</accession>
<feature type="compositionally biased region" description="Polar residues" evidence="1">
    <location>
        <begin position="140"/>
        <end position="152"/>
    </location>
</feature>
<protein>
    <submittedName>
        <fullName evidence="2">Uncharacterized protein</fullName>
    </submittedName>
</protein>
<feature type="region of interest" description="Disordered" evidence="1">
    <location>
        <begin position="140"/>
        <end position="193"/>
    </location>
</feature>
<keyword evidence="3" id="KW-1185">Reference proteome</keyword>
<proteinExistence type="predicted"/>
<feature type="region of interest" description="Disordered" evidence="1">
    <location>
        <begin position="1"/>
        <end position="29"/>
    </location>
</feature>